<evidence type="ECO:0000256" key="2">
    <source>
        <dbReference type="ARBA" id="ARBA00010447"/>
    </source>
</evidence>
<dbReference type="Proteomes" id="UP000050514">
    <property type="component" value="Unassembled WGS sequence"/>
</dbReference>
<comment type="caution">
    <text evidence="10">The sequence shown here is derived from an EMBL/GenBank/DDBJ whole genome shotgun (WGS) entry which is preliminary data.</text>
</comment>
<gene>
    <name evidence="10" type="ORF">AC812_13930</name>
</gene>
<dbReference type="InterPro" id="IPR015421">
    <property type="entry name" value="PyrdxlP-dep_Trfase_major"/>
</dbReference>
<keyword evidence="5 8" id="KW-0663">Pyridoxal phosphate</keyword>
<accession>A0A0P6WZ61</accession>
<dbReference type="Gene3D" id="3.40.640.10">
    <property type="entry name" value="Type I PLP-dependent aspartate aminotransferase-like (Major domain)"/>
    <property type="match status" value="1"/>
</dbReference>
<dbReference type="SUPFAM" id="SSF53383">
    <property type="entry name" value="PLP-dependent transferases"/>
    <property type="match status" value="1"/>
</dbReference>
<evidence type="ECO:0000256" key="4">
    <source>
        <dbReference type="ARBA" id="ARBA00022679"/>
    </source>
</evidence>
<comment type="catalytic activity">
    <reaction evidence="6 8">
        <text>(sulfur carrier)-H + L-cysteine = (sulfur carrier)-SH + L-alanine</text>
        <dbReference type="Rhea" id="RHEA:43892"/>
        <dbReference type="Rhea" id="RHEA-COMP:14737"/>
        <dbReference type="Rhea" id="RHEA-COMP:14739"/>
        <dbReference type="ChEBI" id="CHEBI:29917"/>
        <dbReference type="ChEBI" id="CHEBI:35235"/>
        <dbReference type="ChEBI" id="CHEBI:57972"/>
        <dbReference type="ChEBI" id="CHEBI:64428"/>
        <dbReference type="EC" id="2.8.1.7"/>
    </reaction>
</comment>
<dbReference type="Pfam" id="PF00266">
    <property type="entry name" value="Aminotran_5"/>
    <property type="match status" value="1"/>
</dbReference>
<dbReference type="InterPro" id="IPR015422">
    <property type="entry name" value="PyrdxlP-dep_Trfase_small"/>
</dbReference>
<evidence type="ECO:0000313" key="10">
    <source>
        <dbReference type="EMBL" id="KPL73879.1"/>
    </source>
</evidence>
<dbReference type="RefSeq" id="WP_061917584.1">
    <property type="nucleotide sequence ID" value="NZ_DF967971.1"/>
</dbReference>
<protein>
    <recommendedName>
        <fullName evidence="3 8">Cysteine desulfurase</fullName>
        <ecNumber evidence="3 8">2.8.1.7</ecNumber>
    </recommendedName>
</protein>
<dbReference type="PANTHER" id="PTHR43586:SF8">
    <property type="entry name" value="CYSTEINE DESULFURASE 1, CHLOROPLASTIC"/>
    <property type="match status" value="1"/>
</dbReference>
<dbReference type="GO" id="GO:0030170">
    <property type="term" value="F:pyridoxal phosphate binding"/>
    <property type="evidence" value="ECO:0007669"/>
    <property type="project" value="UniProtKB-UniRule"/>
</dbReference>
<dbReference type="GO" id="GO:0006534">
    <property type="term" value="P:cysteine metabolic process"/>
    <property type="evidence" value="ECO:0007669"/>
    <property type="project" value="UniProtKB-UniRule"/>
</dbReference>
<keyword evidence="11" id="KW-1185">Reference proteome</keyword>
<dbReference type="InterPro" id="IPR015424">
    <property type="entry name" value="PyrdxlP-dep_Trfase"/>
</dbReference>
<dbReference type="InterPro" id="IPR000192">
    <property type="entry name" value="Aminotrans_V_dom"/>
</dbReference>
<dbReference type="Gene3D" id="3.90.1150.10">
    <property type="entry name" value="Aspartate Aminotransferase, domain 1"/>
    <property type="match status" value="1"/>
</dbReference>
<name>A0A0P6WZ61_9CHLR</name>
<evidence type="ECO:0000256" key="7">
    <source>
        <dbReference type="RuleBase" id="RU004504"/>
    </source>
</evidence>
<dbReference type="PANTHER" id="PTHR43586">
    <property type="entry name" value="CYSTEINE DESULFURASE"/>
    <property type="match status" value="1"/>
</dbReference>
<comment type="cofactor">
    <cofactor evidence="1 7">
        <name>pyridoxal 5'-phosphate</name>
        <dbReference type="ChEBI" id="CHEBI:597326"/>
    </cofactor>
</comment>
<evidence type="ECO:0000256" key="5">
    <source>
        <dbReference type="ARBA" id="ARBA00022898"/>
    </source>
</evidence>
<evidence type="ECO:0000256" key="6">
    <source>
        <dbReference type="ARBA" id="ARBA00050776"/>
    </source>
</evidence>
<evidence type="ECO:0000259" key="9">
    <source>
        <dbReference type="Pfam" id="PF00266"/>
    </source>
</evidence>
<feature type="domain" description="Aminotransferase class V" evidence="9">
    <location>
        <begin position="32"/>
        <end position="402"/>
    </location>
</feature>
<dbReference type="STRING" id="360411.AC812_13930"/>
<organism evidence="10 11">
    <name type="scientific">Bellilinea caldifistulae</name>
    <dbReference type="NCBI Taxonomy" id="360411"/>
    <lineage>
        <taxon>Bacteria</taxon>
        <taxon>Bacillati</taxon>
        <taxon>Chloroflexota</taxon>
        <taxon>Anaerolineae</taxon>
        <taxon>Anaerolineales</taxon>
        <taxon>Anaerolineaceae</taxon>
        <taxon>Bellilinea</taxon>
    </lineage>
</organism>
<comment type="function">
    <text evidence="8">Catalyzes the removal of elemental sulfur and selenium atoms from L-cysteine, L-cystine, L-selenocysteine, and L-selenocystine to produce L-alanine.</text>
</comment>
<proteinExistence type="inferred from homology"/>
<comment type="similarity">
    <text evidence="2 8">Belongs to the class-V pyridoxal-phosphate-dependent aminotransferase family. Csd subfamily.</text>
</comment>
<dbReference type="PROSITE" id="PS00595">
    <property type="entry name" value="AA_TRANSFER_CLASS_5"/>
    <property type="match status" value="1"/>
</dbReference>
<reference evidence="10 11" key="1">
    <citation type="submission" date="2015-07" db="EMBL/GenBank/DDBJ databases">
        <title>Draft genome of Bellilinea caldifistulae DSM 17877.</title>
        <authorList>
            <person name="Hemp J."/>
            <person name="Ward L.M."/>
            <person name="Pace L.A."/>
            <person name="Fischer W.W."/>
        </authorList>
    </citation>
    <scope>NUCLEOTIDE SEQUENCE [LARGE SCALE GENOMIC DNA]</scope>
    <source>
        <strain evidence="10 11">GOMI-1</strain>
    </source>
</reference>
<dbReference type="AlphaFoldDB" id="A0A0P6WZ61"/>
<dbReference type="InterPro" id="IPR020578">
    <property type="entry name" value="Aminotrans_V_PyrdxlP_BS"/>
</dbReference>
<dbReference type="InterPro" id="IPR010970">
    <property type="entry name" value="Cys_dSase_SufS"/>
</dbReference>
<evidence type="ECO:0000256" key="1">
    <source>
        <dbReference type="ARBA" id="ARBA00001933"/>
    </source>
</evidence>
<sequence length="414" mass="45848">MNTTITERLDVIQIREDFPILKREVAPGVPLVYLDSTATSQKPLAVIRAMSEYYERSNANIHRGVHTLAEEATAQYEAAREKIAGFIGARKSREIIFVRNTTEAINLVTFSWGRKFLQRGDRVLLTEMEHHSNLVPWQILAQEKELLLDFVPVTQAGLLDLQEFERLLSHKPKIVAMTQMSNVLGTINPIKEMTRLAHQAGAVVVVDGAQSVPHLPVNVQDLDVDFLAFSAHKMLGPTGIGVLFGKEELLESMPPFLGGGDMIKKVHLRRFSPNDLPHKFEAGTPAIAEAIGFGAAIDYLNRIGMERVAAHEHDLISYALEALNEIEGLTLYGPSADQKGAVASFTMRGVHPHDVSQILDSQGIAVRAGHHCAMPLHEKFGLPATTRASFYLYNTRQEVDQLVRGLAKVKKIFG</sequence>
<dbReference type="GO" id="GO:0031071">
    <property type="term" value="F:cysteine desulfurase activity"/>
    <property type="evidence" value="ECO:0007669"/>
    <property type="project" value="UniProtKB-UniRule"/>
</dbReference>
<keyword evidence="4 8" id="KW-0808">Transferase</keyword>
<evidence type="ECO:0000313" key="11">
    <source>
        <dbReference type="Proteomes" id="UP000050514"/>
    </source>
</evidence>
<dbReference type="NCBIfam" id="TIGR01979">
    <property type="entry name" value="sufS"/>
    <property type="match status" value="1"/>
</dbReference>
<evidence type="ECO:0000256" key="3">
    <source>
        <dbReference type="ARBA" id="ARBA00012239"/>
    </source>
</evidence>
<dbReference type="EMBL" id="LGHJ01000019">
    <property type="protein sequence ID" value="KPL73879.1"/>
    <property type="molecule type" value="Genomic_DNA"/>
</dbReference>
<dbReference type="CDD" id="cd06453">
    <property type="entry name" value="SufS_like"/>
    <property type="match status" value="1"/>
</dbReference>
<dbReference type="EC" id="2.8.1.7" evidence="3 8"/>
<dbReference type="PATRIC" id="fig|360411.5.peg.2483"/>
<evidence type="ECO:0000256" key="8">
    <source>
        <dbReference type="RuleBase" id="RU004506"/>
    </source>
</evidence>